<dbReference type="SMART" id="SM00148">
    <property type="entry name" value="PLCXc"/>
    <property type="match status" value="1"/>
</dbReference>
<dbReference type="GeneID" id="98120841"/>
<feature type="chain" id="PRO_5046224714" evidence="2">
    <location>
        <begin position="18"/>
        <end position="366"/>
    </location>
</feature>
<dbReference type="RefSeq" id="XP_070856335.1">
    <property type="nucleotide sequence ID" value="XM_071001442.1"/>
</dbReference>
<dbReference type="InterPro" id="IPR051057">
    <property type="entry name" value="PI-PLC_domain"/>
</dbReference>
<evidence type="ECO:0000259" key="3">
    <source>
        <dbReference type="SMART" id="SM00148"/>
    </source>
</evidence>
<dbReference type="InterPro" id="IPR000909">
    <property type="entry name" value="PLipase_C_PInositol-sp_X_dom"/>
</dbReference>
<dbReference type="PROSITE" id="PS50007">
    <property type="entry name" value="PIPLC_X_DOMAIN"/>
    <property type="match status" value="1"/>
</dbReference>
<evidence type="ECO:0000313" key="5">
    <source>
        <dbReference type="Proteomes" id="UP001610728"/>
    </source>
</evidence>
<dbReference type="InterPro" id="IPR017946">
    <property type="entry name" value="PLC-like_Pdiesterase_TIM-brl"/>
</dbReference>
<proteinExistence type="predicted"/>
<feature type="compositionally biased region" description="Acidic residues" evidence="1">
    <location>
        <begin position="336"/>
        <end position="345"/>
    </location>
</feature>
<dbReference type="PANTHER" id="PTHR13593">
    <property type="match status" value="1"/>
</dbReference>
<sequence>MRFSLFATLASLALTQATVYKGIYDAWSFDLVDAENADWMATLRDDVHLQDLSIPGTHNSMTDRLKSSLMQTQSEPLADQLTGGIRYIDISCRYIKHDMRVYHGLTDTGYSLQDVLTTLFDFLDNHSREVILLRIQKGGIFDDTRTFLSSMEAHLVSGSELSNRAVQYIYSTDAHQTLPTLGQARGKVIILQDFKTNPAGGYGIFWNSNTISSYSHRLAPGTLFSSLKWEGIKSNINRSRCRDYQKLRITYTTASAGVKPITISSGKPARINQRLGQYIKYNRGNCFGIVVMDFPGFFLVNYMVDINKKYQVPRLSNLREQVYPVPERSDLREAVNEPEEFQDEDPIAKPGCDEFSDDENDFCLAI</sequence>
<dbReference type="PANTHER" id="PTHR13593:SF113">
    <property type="entry name" value="SI:DKEY-266F7.9"/>
    <property type="match status" value="1"/>
</dbReference>
<dbReference type="EMBL" id="JABSNW010000008">
    <property type="protein sequence ID" value="KAL2885154.1"/>
    <property type="molecule type" value="Genomic_DNA"/>
</dbReference>
<name>A0ABR4MA80_9PEZI</name>
<feature type="domain" description="Phosphatidylinositol-specific phospholipase C X" evidence="3">
    <location>
        <begin position="45"/>
        <end position="193"/>
    </location>
</feature>
<protein>
    <submittedName>
        <fullName evidence="4">1-phosphatidylinositol phosphodiesterase</fullName>
    </submittedName>
</protein>
<evidence type="ECO:0000256" key="2">
    <source>
        <dbReference type="SAM" id="SignalP"/>
    </source>
</evidence>
<feature type="region of interest" description="Disordered" evidence="1">
    <location>
        <begin position="333"/>
        <end position="355"/>
    </location>
</feature>
<comment type="caution">
    <text evidence="4">The sequence shown here is derived from an EMBL/GenBank/DDBJ whole genome shotgun (WGS) entry which is preliminary data.</text>
</comment>
<organism evidence="4 5">
    <name type="scientific">Ceratocystis lukuohia</name>
    <dbReference type="NCBI Taxonomy" id="2019550"/>
    <lineage>
        <taxon>Eukaryota</taxon>
        <taxon>Fungi</taxon>
        <taxon>Dikarya</taxon>
        <taxon>Ascomycota</taxon>
        <taxon>Pezizomycotina</taxon>
        <taxon>Sordariomycetes</taxon>
        <taxon>Hypocreomycetidae</taxon>
        <taxon>Microascales</taxon>
        <taxon>Ceratocystidaceae</taxon>
        <taxon>Ceratocystis</taxon>
    </lineage>
</organism>
<dbReference type="Pfam" id="PF00388">
    <property type="entry name" value="PI-PLC-X"/>
    <property type="match status" value="1"/>
</dbReference>
<keyword evidence="2" id="KW-0732">Signal</keyword>
<dbReference type="SUPFAM" id="SSF51695">
    <property type="entry name" value="PLC-like phosphodiesterases"/>
    <property type="match status" value="1"/>
</dbReference>
<reference evidence="4 5" key="1">
    <citation type="submission" date="2020-05" db="EMBL/GenBank/DDBJ databases">
        <title>Ceratocystis lukuohia genome.</title>
        <authorList>
            <person name="Harrington T.C."/>
            <person name="Kim K."/>
            <person name="Mayers C.G."/>
        </authorList>
    </citation>
    <scope>NUCLEOTIDE SEQUENCE [LARGE SCALE GENOMIC DNA]</scope>
    <source>
        <strain evidence="4 5">C4212</strain>
    </source>
</reference>
<accession>A0ABR4MA80</accession>
<dbReference type="Proteomes" id="UP001610728">
    <property type="component" value="Unassembled WGS sequence"/>
</dbReference>
<gene>
    <name evidence="4" type="ORF">HOO65_080104</name>
</gene>
<dbReference type="Gene3D" id="3.20.20.190">
    <property type="entry name" value="Phosphatidylinositol (PI) phosphodiesterase"/>
    <property type="match status" value="1"/>
</dbReference>
<keyword evidence="5" id="KW-1185">Reference proteome</keyword>
<feature type="signal peptide" evidence="2">
    <location>
        <begin position="1"/>
        <end position="17"/>
    </location>
</feature>
<evidence type="ECO:0000256" key="1">
    <source>
        <dbReference type="SAM" id="MobiDB-lite"/>
    </source>
</evidence>
<evidence type="ECO:0000313" key="4">
    <source>
        <dbReference type="EMBL" id="KAL2885154.1"/>
    </source>
</evidence>